<evidence type="ECO:0000259" key="1">
    <source>
        <dbReference type="PROSITE" id="PS50042"/>
    </source>
</evidence>
<protein>
    <submittedName>
        <fullName evidence="2">Crp/Fnr family transcriptional regulator</fullName>
    </submittedName>
</protein>
<dbReference type="Pfam" id="PF00027">
    <property type="entry name" value="cNMP_binding"/>
    <property type="match status" value="1"/>
</dbReference>
<sequence length="194" mass="22669">MLNKFVTHINKYAPITTEEAEYAFAHFPVKEYKKNEVFFKEGSVATNIYFVIEGCVRLFYNVDGNEKTAFFFTEGKFLCANESFIKNTIAKENFQALENTTIMLFPKTLDPTIFTKFPNFEMIEKYALIDELITNNRIIESFVTKSPEERYIDLLKTNKALFQRVHQHYIASYLGISPQSLSRIRKRIASDDHN</sequence>
<name>A0ABX8H3C5_9BACT</name>
<keyword evidence="2" id="KW-0614">Plasmid</keyword>
<dbReference type="InterPro" id="IPR018490">
    <property type="entry name" value="cNMP-bd_dom_sf"/>
</dbReference>
<feature type="domain" description="Cyclic nucleotide-binding" evidence="1">
    <location>
        <begin position="30"/>
        <end position="78"/>
    </location>
</feature>
<dbReference type="PROSITE" id="PS50042">
    <property type="entry name" value="CNMP_BINDING_3"/>
    <property type="match status" value="1"/>
</dbReference>
<dbReference type="CDD" id="cd00038">
    <property type="entry name" value="CAP_ED"/>
    <property type="match status" value="1"/>
</dbReference>
<geneLocation type="plasmid" evidence="2 3">
    <name>p1</name>
</geneLocation>
<dbReference type="InterPro" id="IPR014710">
    <property type="entry name" value="RmlC-like_jellyroll"/>
</dbReference>
<accession>A0ABX8H3C5</accession>
<dbReference type="Gene3D" id="2.60.120.10">
    <property type="entry name" value="Jelly Rolls"/>
    <property type="match status" value="1"/>
</dbReference>
<organism evidence="2 3">
    <name type="scientific">Flammeovirga kamogawensis</name>
    <dbReference type="NCBI Taxonomy" id="373891"/>
    <lineage>
        <taxon>Bacteria</taxon>
        <taxon>Pseudomonadati</taxon>
        <taxon>Bacteroidota</taxon>
        <taxon>Cytophagia</taxon>
        <taxon>Cytophagales</taxon>
        <taxon>Flammeovirgaceae</taxon>
        <taxon>Flammeovirga</taxon>
    </lineage>
</organism>
<dbReference type="RefSeq" id="WP_144077305.1">
    <property type="nucleotide sequence ID" value="NZ_CP076130.1"/>
</dbReference>
<keyword evidence="3" id="KW-1185">Reference proteome</keyword>
<reference evidence="2 3" key="1">
    <citation type="submission" date="2021-05" db="EMBL/GenBank/DDBJ databases">
        <title>Comparative genomic studies on the polysaccharide-degrading batcterial strains of the Flammeovirga genus.</title>
        <authorList>
            <person name="Zewei F."/>
            <person name="Zheng Z."/>
            <person name="Yu L."/>
            <person name="Ruyue G."/>
            <person name="Yanhong M."/>
            <person name="Yuanyuan C."/>
            <person name="Jingyan G."/>
            <person name="Wenjun H."/>
        </authorList>
    </citation>
    <scope>NUCLEOTIDE SEQUENCE [LARGE SCALE GENOMIC DNA]</scope>
    <source>
        <strain evidence="2 3">YS10</strain>
        <plasmid evidence="2 3">p1</plasmid>
    </source>
</reference>
<evidence type="ECO:0000313" key="3">
    <source>
        <dbReference type="Proteomes" id="UP000682802"/>
    </source>
</evidence>
<proteinExistence type="predicted"/>
<evidence type="ECO:0000313" key="2">
    <source>
        <dbReference type="EMBL" id="QWG10408.1"/>
    </source>
</evidence>
<dbReference type="SUPFAM" id="SSF51206">
    <property type="entry name" value="cAMP-binding domain-like"/>
    <property type="match status" value="1"/>
</dbReference>
<dbReference type="InterPro" id="IPR000595">
    <property type="entry name" value="cNMP-bd_dom"/>
</dbReference>
<gene>
    <name evidence="2" type="ORF">KM029_25875</name>
</gene>
<dbReference type="Proteomes" id="UP000682802">
    <property type="component" value="Plasmid p1"/>
</dbReference>
<dbReference type="EMBL" id="CP076130">
    <property type="protein sequence ID" value="QWG10408.1"/>
    <property type="molecule type" value="Genomic_DNA"/>
</dbReference>